<evidence type="ECO:0000256" key="3">
    <source>
        <dbReference type="ARBA" id="ARBA00022695"/>
    </source>
</evidence>
<comment type="cofactor">
    <cofactor evidence="6">
        <name>Mg(2+)</name>
        <dbReference type="ChEBI" id="CHEBI:18420"/>
    </cofactor>
</comment>
<dbReference type="GO" id="GO:0005829">
    <property type="term" value="C:cytosol"/>
    <property type="evidence" value="ECO:0007669"/>
    <property type="project" value="TreeGrafter"/>
</dbReference>
<dbReference type="Pfam" id="PF00575">
    <property type="entry name" value="S1"/>
    <property type="match status" value="1"/>
</dbReference>
<dbReference type="PANTHER" id="PTHR11252:SF0">
    <property type="entry name" value="POLYRIBONUCLEOTIDE NUCLEOTIDYLTRANSFERASE 1, MITOCHONDRIAL"/>
    <property type="match status" value="1"/>
</dbReference>
<dbReference type="NCBIfam" id="NF008805">
    <property type="entry name" value="PRK11824.1"/>
    <property type="match status" value="1"/>
</dbReference>
<evidence type="ECO:0000313" key="9">
    <source>
        <dbReference type="Proteomes" id="UP000176273"/>
    </source>
</evidence>
<dbReference type="SUPFAM" id="SSF50249">
    <property type="entry name" value="Nucleic acid-binding proteins"/>
    <property type="match status" value="1"/>
</dbReference>
<dbReference type="HAMAP" id="MF_01595">
    <property type="entry name" value="PNPase"/>
    <property type="match status" value="1"/>
</dbReference>
<dbReference type="InterPro" id="IPR004087">
    <property type="entry name" value="KH_dom"/>
</dbReference>
<sequence length="679" mass="73052">MQDLGKKEFTTDIGGTPVTLQVSRIAGQANGAVIGSYGETVVLATAVIAEKRVDKDFFPLTVDYEERFYAVGKVLGSRFMRREGRPPVDATLSARLIDRAIRPLFPEHLRNEIHVVVTVLSYDGEHDPDIIALLSASTALAISDIPWGGPVAGAGERGERSYFFAGVTDRINMIEFQGKETPEEDIVGYFEKAQAEINRLIAFQETIVKAVGKTKLSFPTPDMDSETQAIVEEVLAPYEKQAESGTWVSGMGEDAHQEITEKLRALDKSPGMIDAAGILFEHRAEAMLSRLAFAGKRVDGRTLDEVRPLYAQVGLLPRTHGSALFARGSTQVLAVTTTAPPSSEQLVESIEDQAPRRFMLHYNFPSFSTGEVGRGRGGPGRREIGHGALAEKAIAPFIPSKEAFPYVIRVVAETLSSNGSSSMATVCATSLSLMDAGVPIPGPIAGIAMGFVEDNAGKYVILTDIQGPEDHFGKMDLKVAGTARGVNAVQMDVKTSGITKDLFARALPDARAARLHILETMNEALAASREHVSPHAPTIRVVKINKDRIGEVIGPGGRMIHHIIESAGNDTSVDVEEDGSVYVSGKDRDSVAHAVKLIEDIVHEYTPGDSVSGTVLKLLDFGAIVDLGGGQSGMIHISELSDKYVERVSDILKEGDHVRAKVIKVDRDNGKIGLSLKGA</sequence>
<dbReference type="CDD" id="cd02393">
    <property type="entry name" value="KH-I_PNPase"/>
    <property type="match status" value="1"/>
</dbReference>
<dbReference type="FunFam" id="2.40.50.140:FF:000103">
    <property type="entry name" value="protein RRP5 homolog"/>
    <property type="match status" value="1"/>
</dbReference>
<dbReference type="SUPFAM" id="SSF46915">
    <property type="entry name" value="Polynucleotide phosphorylase/guanosine pentaphosphate synthase (PNPase/GPSI), domain 3"/>
    <property type="match status" value="1"/>
</dbReference>
<dbReference type="GO" id="GO:0006402">
    <property type="term" value="P:mRNA catabolic process"/>
    <property type="evidence" value="ECO:0007669"/>
    <property type="project" value="UniProtKB-UniRule"/>
</dbReference>
<feature type="binding site" evidence="6">
    <location>
        <position position="470"/>
    </location>
    <ligand>
        <name>Mg(2+)</name>
        <dbReference type="ChEBI" id="CHEBI:18420"/>
    </ligand>
</feature>
<dbReference type="InterPro" id="IPR020568">
    <property type="entry name" value="Ribosomal_Su5_D2-typ_SF"/>
</dbReference>
<dbReference type="Gene3D" id="3.30.1370.10">
    <property type="entry name" value="K Homology domain, type 1"/>
    <property type="match status" value="1"/>
</dbReference>
<dbReference type="EC" id="2.7.7.8" evidence="6"/>
<dbReference type="Proteomes" id="UP000176273">
    <property type="component" value="Unassembled WGS sequence"/>
</dbReference>
<dbReference type="InterPro" id="IPR012340">
    <property type="entry name" value="NA-bd_OB-fold"/>
</dbReference>
<feature type="binding site" evidence="6">
    <location>
        <position position="476"/>
    </location>
    <ligand>
        <name>Mg(2+)</name>
        <dbReference type="ChEBI" id="CHEBI:18420"/>
    </ligand>
</feature>
<dbReference type="GO" id="GO:0000175">
    <property type="term" value="F:3'-5'-RNA exonuclease activity"/>
    <property type="evidence" value="ECO:0007669"/>
    <property type="project" value="TreeGrafter"/>
</dbReference>
<dbReference type="InterPro" id="IPR036345">
    <property type="entry name" value="ExoRNase_PH_dom2_sf"/>
</dbReference>
<dbReference type="InterPro" id="IPR003029">
    <property type="entry name" value="S1_domain"/>
</dbReference>
<dbReference type="PROSITE" id="PS50126">
    <property type="entry name" value="S1"/>
    <property type="match status" value="1"/>
</dbReference>
<keyword evidence="6" id="KW-0460">Magnesium</keyword>
<dbReference type="InterPro" id="IPR027408">
    <property type="entry name" value="PNPase/RNase_PH_dom_sf"/>
</dbReference>
<evidence type="ECO:0000259" key="7">
    <source>
        <dbReference type="PROSITE" id="PS50126"/>
    </source>
</evidence>
<dbReference type="GO" id="GO:0003723">
    <property type="term" value="F:RNA binding"/>
    <property type="evidence" value="ECO:0007669"/>
    <property type="project" value="UniProtKB-UniRule"/>
</dbReference>
<keyword evidence="2 6" id="KW-0808">Transferase</keyword>
<dbReference type="CDD" id="cd11364">
    <property type="entry name" value="RNase_PH_PNPase_2"/>
    <property type="match status" value="1"/>
</dbReference>
<evidence type="ECO:0000256" key="2">
    <source>
        <dbReference type="ARBA" id="ARBA00022679"/>
    </source>
</evidence>
<dbReference type="Pfam" id="PF00013">
    <property type="entry name" value="KH_1"/>
    <property type="match status" value="1"/>
</dbReference>
<dbReference type="FunFam" id="3.30.1370.10:FF:000001">
    <property type="entry name" value="Polyribonucleotide nucleotidyltransferase"/>
    <property type="match status" value="1"/>
</dbReference>
<comment type="subcellular location">
    <subcellularLocation>
        <location evidence="6">Cytoplasm</location>
    </subcellularLocation>
</comment>
<evidence type="ECO:0000256" key="6">
    <source>
        <dbReference type="HAMAP-Rule" id="MF_01595"/>
    </source>
</evidence>
<dbReference type="GO" id="GO:0000287">
    <property type="term" value="F:magnesium ion binding"/>
    <property type="evidence" value="ECO:0007669"/>
    <property type="project" value="UniProtKB-UniRule"/>
</dbReference>
<dbReference type="InterPro" id="IPR036456">
    <property type="entry name" value="PNPase_PH_RNA-bd_sf"/>
</dbReference>
<dbReference type="EMBL" id="MFKH01000010">
    <property type="protein sequence ID" value="OGG37451.1"/>
    <property type="molecule type" value="Genomic_DNA"/>
</dbReference>
<name>A0A1F6BKJ6_9BACT</name>
<evidence type="ECO:0000256" key="5">
    <source>
        <dbReference type="ARBA" id="ARBA00025604"/>
    </source>
</evidence>
<dbReference type="PANTHER" id="PTHR11252">
    <property type="entry name" value="POLYRIBONUCLEOTIDE NUCLEOTIDYLTRANSFERASE"/>
    <property type="match status" value="1"/>
</dbReference>
<dbReference type="GO" id="GO:0006396">
    <property type="term" value="P:RNA processing"/>
    <property type="evidence" value="ECO:0007669"/>
    <property type="project" value="InterPro"/>
</dbReference>
<keyword evidence="6" id="KW-0479">Metal-binding</keyword>
<feature type="domain" description="S1 motif" evidence="7">
    <location>
        <begin position="608"/>
        <end position="677"/>
    </location>
</feature>
<dbReference type="PROSITE" id="PS50084">
    <property type="entry name" value="KH_TYPE_1"/>
    <property type="match status" value="1"/>
</dbReference>
<dbReference type="STRING" id="1798468.A2110_02520"/>
<keyword evidence="4 6" id="KW-0694">RNA-binding</keyword>
<dbReference type="NCBIfam" id="TIGR03591">
    <property type="entry name" value="polynuc_phos"/>
    <property type="match status" value="1"/>
</dbReference>
<dbReference type="AlphaFoldDB" id="A0A1F6BKJ6"/>
<dbReference type="InterPro" id="IPR012162">
    <property type="entry name" value="PNPase"/>
</dbReference>
<dbReference type="PIRSF" id="PIRSF005499">
    <property type="entry name" value="PNPase"/>
    <property type="match status" value="1"/>
</dbReference>
<dbReference type="SUPFAM" id="SSF54211">
    <property type="entry name" value="Ribosomal protein S5 domain 2-like"/>
    <property type="match status" value="2"/>
</dbReference>
<dbReference type="SMART" id="SM00322">
    <property type="entry name" value="KH"/>
    <property type="match status" value="1"/>
</dbReference>
<dbReference type="Gene3D" id="3.30.230.70">
    <property type="entry name" value="GHMP Kinase, N-terminal domain"/>
    <property type="match status" value="3"/>
</dbReference>
<comment type="function">
    <text evidence="5">Binds mRNA; thus facilitating recognition of the initiation point. It is needed to translate mRNA with a short Shine-Dalgarno (SD) purine-rich sequence.</text>
</comment>
<dbReference type="InterPro" id="IPR036612">
    <property type="entry name" value="KH_dom_type_1_sf"/>
</dbReference>
<comment type="similarity">
    <text evidence="1 6">Belongs to the polyribonucleotide nucleotidyltransferase family.</text>
</comment>
<comment type="caution">
    <text evidence="8">The sequence shown here is derived from an EMBL/GenBank/DDBJ whole genome shotgun (WGS) entry which is preliminary data.</text>
</comment>
<dbReference type="Pfam" id="PF01138">
    <property type="entry name" value="RNase_PH"/>
    <property type="match status" value="2"/>
</dbReference>
<evidence type="ECO:0000256" key="4">
    <source>
        <dbReference type="ARBA" id="ARBA00022884"/>
    </source>
</evidence>
<evidence type="ECO:0000313" key="8">
    <source>
        <dbReference type="EMBL" id="OGG37451.1"/>
    </source>
</evidence>
<accession>A0A1F6BKJ6</accession>
<dbReference type="GO" id="GO:0004654">
    <property type="term" value="F:polyribonucleotide nucleotidyltransferase activity"/>
    <property type="evidence" value="ECO:0007669"/>
    <property type="project" value="UniProtKB-UniRule"/>
</dbReference>
<reference evidence="8 9" key="1">
    <citation type="journal article" date="2016" name="Nat. Commun.">
        <title>Thousands of microbial genomes shed light on interconnected biogeochemical processes in an aquifer system.</title>
        <authorList>
            <person name="Anantharaman K."/>
            <person name="Brown C.T."/>
            <person name="Hug L.A."/>
            <person name="Sharon I."/>
            <person name="Castelle C.J."/>
            <person name="Probst A.J."/>
            <person name="Thomas B.C."/>
            <person name="Singh A."/>
            <person name="Wilkins M.J."/>
            <person name="Karaoz U."/>
            <person name="Brodie E.L."/>
            <person name="Williams K.H."/>
            <person name="Hubbard S.S."/>
            <person name="Banfield J.F."/>
        </authorList>
    </citation>
    <scope>NUCLEOTIDE SEQUENCE [LARGE SCALE GENOMIC DNA]</scope>
</reference>
<comment type="function">
    <text evidence="6">Involved in mRNA degradation. Catalyzes the phosphorolysis of single-stranded polyribonucleotides processively in the 3'- to 5'-direction.</text>
</comment>
<keyword evidence="3 6" id="KW-0548">Nucleotidyltransferase</keyword>
<dbReference type="Gene3D" id="2.40.50.140">
    <property type="entry name" value="Nucleic acid-binding proteins"/>
    <property type="match status" value="1"/>
</dbReference>
<dbReference type="SUPFAM" id="SSF55666">
    <property type="entry name" value="Ribonuclease PH domain 2-like"/>
    <property type="match status" value="2"/>
</dbReference>
<keyword evidence="6" id="KW-0963">Cytoplasm</keyword>
<dbReference type="InterPro" id="IPR004088">
    <property type="entry name" value="KH_dom_type_1"/>
</dbReference>
<dbReference type="SUPFAM" id="SSF54791">
    <property type="entry name" value="Eukaryotic type KH-domain (KH-domain type I)"/>
    <property type="match status" value="1"/>
</dbReference>
<dbReference type="InterPro" id="IPR001247">
    <property type="entry name" value="ExoRNase_PH_dom1"/>
</dbReference>
<comment type="catalytic activity">
    <reaction evidence="6">
        <text>RNA(n+1) + phosphate = RNA(n) + a ribonucleoside 5'-diphosphate</text>
        <dbReference type="Rhea" id="RHEA:22096"/>
        <dbReference type="Rhea" id="RHEA-COMP:14527"/>
        <dbReference type="Rhea" id="RHEA-COMP:17342"/>
        <dbReference type="ChEBI" id="CHEBI:43474"/>
        <dbReference type="ChEBI" id="CHEBI:57930"/>
        <dbReference type="ChEBI" id="CHEBI:140395"/>
        <dbReference type="EC" id="2.7.7.8"/>
    </reaction>
</comment>
<proteinExistence type="inferred from homology"/>
<dbReference type="SMART" id="SM00316">
    <property type="entry name" value="S1"/>
    <property type="match status" value="1"/>
</dbReference>
<gene>
    <name evidence="6" type="primary">pnp</name>
    <name evidence="8" type="ORF">A2110_02520</name>
</gene>
<protein>
    <recommendedName>
        <fullName evidence="6">Polyribonucleotide nucleotidyltransferase</fullName>
        <ecNumber evidence="6">2.7.7.8</ecNumber>
    </recommendedName>
    <alternativeName>
        <fullName evidence="6">Polynucleotide phosphorylase</fullName>
        <shortName evidence="6">PNPase</shortName>
    </alternativeName>
</protein>
<organism evidence="8 9">
    <name type="scientific">Candidatus Jorgensenbacteria bacterium GWA1_54_12</name>
    <dbReference type="NCBI Taxonomy" id="1798468"/>
    <lineage>
        <taxon>Bacteria</taxon>
        <taxon>Candidatus Joergenseniibacteriota</taxon>
    </lineage>
</organism>
<evidence type="ECO:0000256" key="1">
    <source>
        <dbReference type="ARBA" id="ARBA00007404"/>
    </source>
</evidence>